<keyword evidence="1" id="KW-1133">Transmembrane helix</keyword>
<evidence type="ECO:0000313" key="3">
    <source>
        <dbReference type="Proteomes" id="UP000008549"/>
    </source>
</evidence>
<keyword evidence="1" id="KW-0812">Transmembrane</keyword>
<dbReference type="InParanoid" id="A8X1W1"/>
<evidence type="ECO:0000313" key="4">
    <source>
        <dbReference type="WormBase" id="CBG06292"/>
    </source>
</evidence>
<dbReference type="GeneID" id="8589256"/>
<dbReference type="CTD" id="8589256"/>
<dbReference type="Pfam" id="PF10325">
    <property type="entry name" value="7TM_GPCR_Srz"/>
    <property type="match status" value="1"/>
</dbReference>
<dbReference type="RefSeq" id="XP_045093178.1">
    <property type="nucleotide sequence ID" value="XM_045237103.1"/>
</dbReference>
<dbReference type="HOGENOM" id="CLU_915996_0_0_1"/>
<sequence length="341" mass="39038">MPKTTTPKSFVDKNPIIYFPVSNLNGLSKEQRAMLELQIMLGIDWTEIMKLLIAYAITFVPLAICLFCCMCSYLTAFTRNLRDHVGSPLFPLIISSYRTIRYHYIGFFVFGIAGIAMSIGSQVYLAVLFMRVFVFLAYVLTVYVAMYQIVISIVSIHRFINSRQSPELRGELTRCNVFFLIIFMTFVVLFKDIGMGVWMMILVLDNDSSTTTIYTFTTYYSMVYVTHQILLFIATIFQFCISEAPKSHSEYCVVTHTKYIGLVKMILGAICFACYLLKYETVIVSILLRNDFFCDLSTFQASTIFFGVDIFLVPVVIQITEIRAKPNVIIPTEIQKVPMKV</sequence>
<dbReference type="OMA" id="ANIVAWP"/>
<keyword evidence="1" id="KW-0472">Membrane</keyword>
<dbReference type="AlphaFoldDB" id="A8X1W1"/>
<feature type="transmembrane region" description="Helical" evidence="1">
    <location>
        <begin position="104"/>
        <end position="127"/>
    </location>
</feature>
<reference evidence="2 3" key="2">
    <citation type="journal article" date="2011" name="PLoS Genet.">
        <title>Caenorhabditis briggsae recombinant inbred line genotypes reveal inter-strain incompatibility and the evolution of recombination.</title>
        <authorList>
            <person name="Ross J.A."/>
            <person name="Koboldt D.C."/>
            <person name="Staisch J.E."/>
            <person name="Chamberlin H.M."/>
            <person name="Gupta B.P."/>
            <person name="Miller R.D."/>
            <person name="Baird S.E."/>
            <person name="Haag E.S."/>
        </authorList>
    </citation>
    <scope>NUCLEOTIDE SEQUENCE [LARGE SCALE GENOMIC DNA]</scope>
    <source>
        <strain evidence="2 3">AF16</strain>
    </source>
</reference>
<dbReference type="WormBase" id="CBG06292">
    <property type="protein sequence ID" value="CBP44197"/>
    <property type="gene ID" value="WBGene00028592"/>
</dbReference>
<gene>
    <name evidence="2 4" type="ORF">CBG06292</name>
    <name evidence="2" type="ORF">CBG_06292</name>
</gene>
<keyword evidence="3" id="KW-1185">Reference proteome</keyword>
<dbReference type="InterPro" id="IPR018817">
    <property type="entry name" value="7TM_GPCR_serpentine_rcpt_Srz"/>
</dbReference>
<feature type="transmembrane region" description="Helical" evidence="1">
    <location>
        <begin position="262"/>
        <end position="279"/>
    </location>
</feature>
<dbReference type="EMBL" id="HE601320">
    <property type="protein sequence ID" value="CAP26621.2"/>
    <property type="molecule type" value="Genomic_DNA"/>
</dbReference>
<dbReference type="Proteomes" id="UP000008549">
    <property type="component" value="Unassembled WGS sequence"/>
</dbReference>
<dbReference type="eggNOG" id="ENOG502THXH">
    <property type="taxonomic scope" value="Eukaryota"/>
</dbReference>
<protein>
    <submittedName>
        <fullName evidence="2">Protein CBG06292</fullName>
    </submittedName>
</protein>
<feature type="transmembrane region" description="Helical" evidence="1">
    <location>
        <begin position="221"/>
        <end position="241"/>
    </location>
</feature>
<organism evidence="2 3">
    <name type="scientific">Caenorhabditis briggsae</name>
    <dbReference type="NCBI Taxonomy" id="6238"/>
    <lineage>
        <taxon>Eukaryota</taxon>
        <taxon>Metazoa</taxon>
        <taxon>Ecdysozoa</taxon>
        <taxon>Nematoda</taxon>
        <taxon>Chromadorea</taxon>
        <taxon>Rhabditida</taxon>
        <taxon>Rhabditina</taxon>
        <taxon>Rhabditomorpha</taxon>
        <taxon>Rhabditoidea</taxon>
        <taxon>Rhabditidae</taxon>
        <taxon>Peloderinae</taxon>
        <taxon>Caenorhabditis</taxon>
    </lineage>
</organism>
<feature type="transmembrane region" description="Helical" evidence="1">
    <location>
        <begin position="133"/>
        <end position="156"/>
    </location>
</feature>
<name>A8X1W1_CAEBR</name>
<accession>A8X1W1</accession>
<feature type="transmembrane region" description="Helical" evidence="1">
    <location>
        <begin position="177"/>
        <end position="201"/>
    </location>
</feature>
<dbReference type="FunCoup" id="A8X1W1">
    <property type="interactions" value="833"/>
</dbReference>
<proteinExistence type="predicted"/>
<reference evidence="2 3" key="1">
    <citation type="journal article" date="2003" name="PLoS Biol.">
        <title>The genome sequence of Caenorhabditis briggsae: a platform for comparative genomics.</title>
        <authorList>
            <person name="Stein L.D."/>
            <person name="Bao Z."/>
            <person name="Blasiar D."/>
            <person name="Blumenthal T."/>
            <person name="Brent M.R."/>
            <person name="Chen N."/>
            <person name="Chinwalla A."/>
            <person name="Clarke L."/>
            <person name="Clee C."/>
            <person name="Coghlan A."/>
            <person name="Coulson A."/>
            <person name="D'Eustachio P."/>
            <person name="Fitch D.H."/>
            <person name="Fulton L.A."/>
            <person name="Fulton R.E."/>
            <person name="Griffiths-Jones S."/>
            <person name="Harris T.W."/>
            <person name="Hillier L.W."/>
            <person name="Kamath R."/>
            <person name="Kuwabara P.E."/>
            <person name="Mardis E.R."/>
            <person name="Marra M.A."/>
            <person name="Miner T.L."/>
            <person name="Minx P."/>
            <person name="Mullikin J.C."/>
            <person name="Plumb R.W."/>
            <person name="Rogers J."/>
            <person name="Schein J.E."/>
            <person name="Sohrmann M."/>
            <person name="Spieth J."/>
            <person name="Stajich J.E."/>
            <person name="Wei C."/>
            <person name="Willey D."/>
            <person name="Wilson R.K."/>
            <person name="Durbin R."/>
            <person name="Waterston R.H."/>
        </authorList>
    </citation>
    <scope>NUCLEOTIDE SEQUENCE [LARGE SCALE GENOMIC DNA]</scope>
    <source>
        <strain evidence="2 3">AF16</strain>
    </source>
</reference>
<evidence type="ECO:0000313" key="2">
    <source>
        <dbReference type="EMBL" id="CAP26621.2"/>
    </source>
</evidence>
<evidence type="ECO:0000256" key="1">
    <source>
        <dbReference type="SAM" id="Phobius"/>
    </source>
</evidence>
<feature type="transmembrane region" description="Helical" evidence="1">
    <location>
        <begin position="52"/>
        <end position="74"/>
    </location>
</feature>
<feature type="transmembrane region" description="Helical" evidence="1">
    <location>
        <begin position="299"/>
        <end position="317"/>
    </location>
</feature>
<dbReference type="KEGG" id="cbr:CBG_06292"/>